<keyword evidence="3" id="KW-1185">Reference proteome</keyword>
<name>A0A397UPL2_9GLOM</name>
<feature type="compositionally biased region" description="Polar residues" evidence="1">
    <location>
        <begin position="127"/>
        <end position="138"/>
    </location>
</feature>
<dbReference type="EMBL" id="QKWP01001045">
    <property type="protein sequence ID" value="RIB12225.1"/>
    <property type="molecule type" value="Genomic_DNA"/>
</dbReference>
<dbReference type="AlphaFoldDB" id="A0A397UPL2"/>
<dbReference type="Proteomes" id="UP000266673">
    <property type="component" value="Unassembled WGS sequence"/>
</dbReference>
<proteinExistence type="predicted"/>
<gene>
    <name evidence="2" type="ORF">C2G38_2258749</name>
</gene>
<evidence type="ECO:0000256" key="1">
    <source>
        <dbReference type="SAM" id="MobiDB-lite"/>
    </source>
</evidence>
<organism evidence="2 3">
    <name type="scientific">Gigaspora rosea</name>
    <dbReference type="NCBI Taxonomy" id="44941"/>
    <lineage>
        <taxon>Eukaryota</taxon>
        <taxon>Fungi</taxon>
        <taxon>Fungi incertae sedis</taxon>
        <taxon>Mucoromycota</taxon>
        <taxon>Glomeromycotina</taxon>
        <taxon>Glomeromycetes</taxon>
        <taxon>Diversisporales</taxon>
        <taxon>Gigasporaceae</taxon>
        <taxon>Gigaspora</taxon>
    </lineage>
</organism>
<accession>A0A397UPL2</accession>
<feature type="compositionally biased region" description="Low complexity" evidence="1">
    <location>
        <begin position="25"/>
        <end position="39"/>
    </location>
</feature>
<reference evidence="2 3" key="1">
    <citation type="submission" date="2018-06" db="EMBL/GenBank/DDBJ databases">
        <title>Comparative genomics reveals the genomic features of Rhizophagus irregularis, R. cerebriforme, R. diaphanum and Gigaspora rosea, and their symbiotic lifestyle signature.</title>
        <authorList>
            <person name="Morin E."/>
            <person name="San Clemente H."/>
            <person name="Chen E.C.H."/>
            <person name="De La Providencia I."/>
            <person name="Hainaut M."/>
            <person name="Kuo A."/>
            <person name="Kohler A."/>
            <person name="Murat C."/>
            <person name="Tang N."/>
            <person name="Roy S."/>
            <person name="Loubradou J."/>
            <person name="Henrissat B."/>
            <person name="Grigoriev I.V."/>
            <person name="Corradi N."/>
            <person name="Roux C."/>
            <person name="Martin F.M."/>
        </authorList>
    </citation>
    <scope>NUCLEOTIDE SEQUENCE [LARGE SCALE GENOMIC DNA]</scope>
    <source>
        <strain evidence="2 3">DAOM 194757</strain>
    </source>
</reference>
<feature type="region of interest" description="Disordered" evidence="1">
    <location>
        <begin position="1"/>
        <end position="39"/>
    </location>
</feature>
<dbReference type="OrthoDB" id="3058101at2759"/>
<feature type="region of interest" description="Disordered" evidence="1">
    <location>
        <begin position="127"/>
        <end position="150"/>
    </location>
</feature>
<comment type="caution">
    <text evidence="2">The sequence shown here is derived from an EMBL/GenBank/DDBJ whole genome shotgun (WGS) entry which is preliminary data.</text>
</comment>
<evidence type="ECO:0000313" key="3">
    <source>
        <dbReference type="Proteomes" id="UP000266673"/>
    </source>
</evidence>
<sequence>MSKKSTRNPIITRHESSVSNESSETIATSTSQSQDIQISDAGIDNQTRVYIDTVIQSTTEAIMRNMQQLMNQHIETQKQWNIQCMETINQRFERLEQLNLQSEGNSSNQSSNNGQTTVERNQQSIAETNRDINMSQASLEGAGESGARTYKPMTRKYPTINYEALKEILTIQGFQNIKAAKTERIWLWWVMNWTEGQKMSETLTQKPSLSNKLWKTVAFGAFVNLQEFMQKSLMESTKDMNDDTALEMSEGGTIYVRKRKRAMGFEGISEWLLAFKAYMDVVLIIYKNCEQELNS</sequence>
<protein>
    <submittedName>
        <fullName evidence="2">Uncharacterized protein</fullName>
    </submittedName>
</protein>
<evidence type="ECO:0000313" key="2">
    <source>
        <dbReference type="EMBL" id="RIB12225.1"/>
    </source>
</evidence>